<dbReference type="GO" id="GO:0016052">
    <property type="term" value="P:carbohydrate catabolic process"/>
    <property type="evidence" value="ECO:0007669"/>
    <property type="project" value="TreeGrafter"/>
</dbReference>
<feature type="domain" description="Enolase C-terminal" evidence="4">
    <location>
        <begin position="147"/>
        <end position="316"/>
    </location>
</feature>
<sequence>MKLKSLRGRRVVLTLPDPVQLGNYVIKARSYCVVTAELEDGTIGTSFSLDRGSPVTEAVNNLIAKPYIEIFSGDPLTAWDILLRQASTSLSAGAALKAFSLVDLAVHDAVARSQESTVVARFGKTQKNFPTWAVIGYPPSRGPEEIAWEVQAAVDAGAVGVKLPVGATPELTRERIIAALDTKLCPVATDLAWSCRTPSDAMKIVHGLDLAWVEDPFVQGSLTELRQLRSLLSVPLASGDEETHLYHPQVLIDTEAVDIVRIDTTCQGGLSRLIHMNDYLTESKVPISWHVYDAWHSQIASIIDAETHSIEFSAPGASVDPLAEMIFANKLNTRSTDQFGWRFTVPVLADESEAISGGPRWIPIGSQV</sequence>
<dbReference type="PANTHER" id="PTHR13794:SF58">
    <property type="entry name" value="MITOCHONDRIAL ENOLASE SUPERFAMILY MEMBER 1"/>
    <property type="match status" value="1"/>
</dbReference>
<proteinExistence type="predicted"/>
<evidence type="ECO:0000313" key="5">
    <source>
        <dbReference type="EMBL" id="CAB4663368.1"/>
    </source>
</evidence>
<dbReference type="InterPro" id="IPR029065">
    <property type="entry name" value="Enolase_C-like"/>
</dbReference>
<evidence type="ECO:0000256" key="2">
    <source>
        <dbReference type="ARBA" id="ARBA00022723"/>
    </source>
</evidence>
<protein>
    <submittedName>
        <fullName evidence="5">Unannotated protein</fullName>
    </submittedName>
</protein>
<dbReference type="GO" id="GO:0016836">
    <property type="term" value="F:hydro-lyase activity"/>
    <property type="evidence" value="ECO:0007669"/>
    <property type="project" value="TreeGrafter"/>
</dbReference>
<dbReference type="SUPFAM" id="SSF51604">
    <property type="entry name" value="Enolase C-terminal domain-like"/>
    <property type="match status" value="1"/>
</dbReference>
<dbReference type="Gene3D" id="3.30.390.10">
    <property type="entry name" value="Enolase-like, N-terminal domain"/>
    <property type="match status" value="1"/>
</dbReference>
<dbReference type="Gene3D" id="3.20.20.120">
    <property type="entry name" value="Enolase-like C-terminal domain"/>
    <property type="match status" value="1"/>
</dbReference>
<dbReference type="EMBL" id="CAEZWQ010000069">
    <property type="protein sequence ID" value="CAB4663368.1"/>
    <property type="molecule type" value="Genomic_DNA"/>
</dbReference>
<name>A0A6J6LQQ0_9ZZZZ</name>
<dbReference type="SUPFAM" id="SSF54826">
    <property type="entry name" value="Enolase N-terminal domain-like"/>
    <property type="match status" value="1"/>
</dbReference>
<gene>
    <name evidence="5" type="ORF">UFOPK2275_00683</name>
</gene>
<keyword evidence="2" id="KW-0479">Metal-binding</keyword>
<dbReference type="InterPro" id="IPR046945">
    <property type="entry name" value="RHMD-like"/>
</dbReference>
<dbReference type="InterPro" id="IPR029017">
    <property type="entry name" value="Enolase-like_N"/>
</dbReference>
<accession>A0A6J6LQQ0</accession>
<dbReference type="GO" id="GO:0000287">
    <property type="term" value="F:magnesium ion binding"/>
    <property type="evidence" value="ECO:0007669"/>
    <property type="project" value="TreeGrafter"/>
</dbReference>
<dbReference type="InterPro" id="IPR036849">
    <property type="entry name" value="Enolase-like_C_sf"/>
</dbReference>
<reference evidence="5" key="1">
    <citation type="submission" date="2020-05" db="EMBL/GenBank/DDBJ databases">
        <authorList>
            <person name="Chiriac C."/>
            <person name="Salcher M."/>
            <person name="Ghai R."/>
            <person name="Kavagutti S V."/>
        </authorList>
    </citation>
    <scope>NUCLEOTIDE SEQUENCE</scope>
</reference>
<evidence type="ECO:0000256" key="3">
    <source>
        <dbReference type="ARBA" id="ARBA00022842"/>
    </source>
</evidence>
<dbReference type="PANTHER" id="PTHR13794">
    <property type="entry name" value="ENOLASE SUPERFAMILY, MANDELATE RACEMASE"/>
    <property type="match status" value="1"/>
</dbReference>
<dbReference type="Pfam" id="PF13378">
    <property type="entry name" value="MR_MLE_C"/>
    <property type="match status" value="1"/>
</dbReference>
<comment type="cofactor">
    <cofactor evidence="1">
        <name>Mg(2+)</name>
        <dbReference type="ChEBI" id="CHEBI:18420"/>
    </cofactor>
</comment>
<organism evidence="5">
    <name type="scientific">freshwater metagenome</name>
    <dbReference type="NCBI Taxonomy" id="449393"/>
    <lineage>
        <taxon>unclassified sequences</taxon>
        <taxon>metagenomes</taxon>
        <taxon>ecological metagenomes</taxon>
    </lineage>
</organism>
<keyword evidence="3" id="KW-0460">Magnesium</keyword>
<evidence type="ECO:0000256" key="1">
    <source>
        <dbReference type="ARBA" id="ARBA00001946"/>
    </source>
</evidence>
<evidence type="ECO:0000259" key="4">
    <source>
        <dbReference type="Pfam" id="PF13378"/>
    </source>
</evidence>
<dbReference type="AlphaFoldDB" id="A0A6J6LQQ0"/>